<evidence type="ECO:0000256" key="1">
    <source>
        <dbReference type="SAM" id="Phobius"/>
    </source>
</evidence>
<organism evidence="3">
    <name type="scientific">Oryza sativa subsp. japonica</name>
    <name type="common">Rice</name>
    <dbReference type="NCBI Taxonomy" id="39947"/>
    <lineage>
        <taxon>Eukaryota</taxon>
        <taxon>Viridiplantae</taxon>
        <taxon>Streptophyta</taxon>
        <taxon>Embryophyta</taxon>
        <taxon>Tracheophyta</taxon>
        <taxon>Spermatophyta</taxon>
        <taxon>Magnoliopsida</taxon>
        <taxon>Liliopsida</taxon>
        <taxon>Poales</taxon>
        <taxon>Poaceae</taxon>
        <taxon>BOP clade</taxon>
        <taxon>Oryzoideae</taxon>
        <taxon>Oryzeae</taxon>
        <taxon>Oryzinae</taxon>
        <taxon>Oryza</taxon>
        <taxon>Oryza sativa</taxon>
    </lineage>
</organism>
<accession>B9FEI3</accession>
<name>B9FEI3_ORYSJ</name>
<reference evidence="3" key="2">
    <citation type="submission" date="2008-12" db="EMBL/GenBank/DDBJ databases">
        <title>Improved gene annotation of the rice (Oryza sativa) genomes.</title>
        <authorList>
            <person name="Wang J."/>
            <person name="Li R."/>
            <person name="Fan W."/>
            <person name="Huang Q."/>
            <person name="Zhang J."/>
            <person name="Zhou Y."/>
            <person name="Hu Y."/>
            <person name="Zi S."/>
            <person name="Li J."/>
            <person name="Ni P."/>
            <person name="Zheng H."/>
            <person name="Zhang Y."/>
            <person name="Zhao M."/>
            <person name="Hao Q."/>
            <person name="McDermott J."/>
            <person name="Samudrala R."/>
            <person name="Kristiansen K."/>
            <person name="Wong G.K.-S."/>
        </authorList>
    </citation>
    <scope>NUCLEOTIDE SEQUENCE</scope>
</reference>
<dbReference type="EMBL" id="CM000141">
    <property type="protein sequence ID" value="EEE60766.1"/>
    <property type="molecule type" value="Genomic_DNA"/>
</dbReference>
<reference evidence="3" key="1">
    <citation type="journal article" date="2005" name="PLoS Biol.">
        <title>The genomes of Oryza sativa: a history of duplications.</title>
        <authorList>
            <person name="Yu J."/>
            <person name="Wang J."/>
            <person name="Lin W."/>
            <person name="Li S."/>
            <person name="Li H."/>
            <person name="Zhou J."/>
            <person name="Ni P."/>
            <person name="Dong W."/>
            <person name="Hu S."/>
            <person name="Zeng C."/>
            <person name="Zhang J."/>
            <person name="Zhang Y."/>
            <person name="Li R."/>
            <person name="Xu Z."/>
            <person name="Li S."/>
            <person name="Li X."/>
            <person name="Zheng H."/>
            <person name="Cong L."/>
            <person name="Lin L."/>
            <person name="Yin J."/>
            <person name="Geng J."/>
            <person name="Li G."/>
            <person name="Shi J."/>
            <person name="Liu J."/>
            <person name="Lv H."/>
            <person name="Li J."/>
            <person name="Wang J."/>
            <person name="Deng Y."/>
            <person name="Ran L."/>
            <person name="Shi X."/>
            <person name="Wang X."/>
            <person name="Wu Q."/>
            <person name="Li C."/>
            <person name="Ren X."/>
            <person name="Wang J."/>
            <person name="Wang X."/>
            <person name="Li D."/>
            <person name="Liu D."/>
            <person name="Zhang X."/>
            <person name="Ji Z."/>
            <person name="Zhao W."/>
            <person name="Sun Y."/>
            <person name="Zhang Z."/>
            <person name="Bao J."/>
            <person name="Han Y."/>
            <person name="Dong L."/>
            <person name="Ji J."/>
            <person name="Chen P."/>
            <person name="Wu S."/>
            <person name="Liu J."/>
            <person name="Xiao Y."/>
            <person name="Bu D."/>
            <person name="Tan J."/>
            <person name="Yang L."/>
            <person name="Ye C."/>
            <person name="Zhang J."/>
            <person name="Xu J."/>
            <person name="Zhou Y."/>
            <person name="Yu Y."/>
            <person name="Zhang B."/>
            <person name="Zhuang S."/>
            <person name="Wei H."/>
            <person name="Liu B."/>
            <person name="Lei M."/>
            <person name="Yu H."/>
            <person name="Li Y."/>
            <person name="Xu H."/>
            <person name="Wei S."/>
            <person name="He X."/>
            <person name="Fang L."/>
            <person name="Zhang Z."/>
            <person name="Zhang Y."/>
            <person name="Huang X."/>
            <person name="Su Z."/>
            <person name="Tong W."/>
            <person name="Li J."/>
            <person name="Tong Z."/>
            <person name="Li S."/>
            <person name="Ye J."/>
            <person name="Wang L."/>
            <person name="Fang L."/>
            <person name="Lei T."/>
            <person name="Chen C."/>
            <person name="Chen H."/>
            <person name="Xu Z."/>
            <person name="Li H."/>
            <person name="Huang H."/>
            <person name="Zhang F."/>
            <person name="Xu H."/>
            <person name="Li N."/>
            <person name="Zhao C."/>
            <person name="Li S."/>
            <person name="Dong L."/>
            <person name="Huang Y."/>
            <person name="Li L."/>
            <person name="Xi Y."/>
            <person name="Qi Q."/>
            <person name="Li W."/>
            <person name="Zhang B."/>
            <person name="Hu W."/>
            <person name="Zhang Y."/>
            <person name="Tian X."/>
            <person name="Jiao Y."/>
            <person name="Liang X."/>
            <person name="Jin J."/>
            <person name="Gao L."/>
            <person name="Zheng W."/>
            <person name="Hao B."/>
            <person name="Liu S."/>
            <person name="Wang W."/>
            <person name="Yuan L."/>
            <person name="Cao M."/>
            <person name="McDermott J."/>
            <person name="Samudrala R."/>
            <person name="Wang J."/>
            <person name="Wong G.K."/>
            <person name="Yang H."/>
        </authorList>
    </citation>
    <scope>NUCLEOTIDE SEQUENCE [LARGE SCALE GENOMIC DNA]</scope>
</reference>
<dbReference type="AlphaFoldDB" id="B9FEI3"/>
<evidence type="ECO:0000313" key="3">
    <source>
        <dbReference type="EMBL" id="EEE60766.1"/>
    </source>
</evidence>
<sequence length="264" mass="27806">MGSMMMFLVLALALCLFHAGRSPVLCGGRKKILMEMVVAHILAIIAAPGPFGVVSRAGRATLTVGSMIKASTTRTTKVASATKTPLPPEAAANTPGAELRLLKPTQAATNLSPCNVRKPHRSKSPRGGAGALLIVPSSPPAELFFLHQDNCGNQDHLDDPMLEEAVINYSPDGGPEQQESPVYAPTAEGLAVLQSDVNASASDLIASLATPRFKQPLTPRSLKMIADLVEKGGCKKLKIKVAKGRVVSDSSLEPNVCKTWRAPT</sequence>
<feature type="chain" id="PRO_5002881445" evidence="2">
    <location>
        <begin position="20"/>
        <end position="264"/>
    </location>
</feature>
<keyword evidence="2" id="KW-0732">Signal</keyword>
<keyword evidence="1" id="KW-0472">Membrane</keyword>
<feature type="transmembrane region" description="Helical" evidence="1">
    <location>
        <begin position="36"/>
        <end position="54"/>
    </location>
</feature>
<gene>
    <name evidence="3" type="ORF">OsJ_14332</name>
</gene>
<keyword evidence="1" id="KW-0812">Transmembrane</keyword>
<keyword evidence="1" id="KW-1133">Transmembrane helix</keyword>
<dbReference type="Proteomes" id="UP000007752">
    <property type="component" value="Chromosome 4"/>
</dbReference>
<feature type="signal peptide" evidence="2">
    <location>
        <begin position="1"/>
        <end position="19"/>
    </location>
</feature>
<evidence type="ECO:0000256" key="2">
    <source>
        <dbReference type="SAM" id="SignalP"/>
    </source>
</evidence>
<proteinExistence type="predicted"/>
<protein>
    <submittedName>
        <fullName evidence="3">Uncharacterized protein</fullName>
    </submittedName>
</protein>